<dbReference type="EMBL" id="JAAMRR010000064">
    <property type="protein sequence ID" value="NGX93915.1"/>
    <property type="molecule type" value="Genomic_DNA"/>
</dbReference>
<gene>
    <name evidence="1" type="ORF">G4V63_01275</name>
</gene>
<evidence type="ECO:0000313" key="1">
    <source>
        <dbReference type="EMBL" id="NGX93915.1"/>
    </source>
</evidence>
<dbReference type="AlphaFoldDB" id="A0A7C9VI63"/>
<evidence type="ECO:0000313" key="2">
    <source>
        <dbReference type="Proteomes" id="UP000480266"/>
    </source>
</evidence>
<keyword evidence="2" id="KW-1185">Reference proteome</keyword>
<sequence length="30" mass="3184">MKERVPVLTGGCQCGAVRFASYSNPGRISV</sequence>
<protein>
    <submittedName>
        <fullName evidence="1">GFA family protein</fullName>
    </submittedName>
</protein>
<name>A0A7C9VI63_9BRAD</name>
<comment type="caution">
    <text evidence="1">The sequence shown here is derived from an EMBL/GenBank/DDBJ whole genome shotgun (WGS) entry which is preliminary data.</text>
</comment>
<reference evidence="1" key="1">
    <citation type="submission" date="2020-02" db="EMBL/GenBank/DDBJ databases">
        <title>Draft genome sequence of Candidatus Afipia apatlaquensis IBT-C3, a potential strain for decolorization of textile dyes.</title>
        <authorList>
            <person name="Sanchez-Reyes A."/>
            <person name="Breton-Deval L."/>
            <person name="Mangelson H."/>
            <person name="Sanchez-Flores A."/>
        </authorList>
    </citation>
    <scope>NUCLEOTIDE SEQUENCE [LARGE SCALE GENOMIC DNA]</scope>
    <source>
        <strain evidence="1">IBT-C3</strain>
    </source>
</reference>
<dbReference type="Proteomes" id="UP000480266">
    <property type="component" value="Unassembled WGS sequence"/>
</dbReference>
<proteinExistence type="predicted"/>
<organism evidence="1 2">
    <name type="scientific">Candidatus Afipia apatlaquensis</name>
    <dbReference type="NCBI Taxonomy" id="2712852"/>
    <lineage>
        <taxon>Bacteria</taxon>
        <taxon>Pseudomonadati</taxon>
        <taxon>Pseudomonadota</taxon>
        <taxon>Alphaproteobacteria</taxon>
        <taxon>Hyphomicrobiales</taxon>
        <taxon>Nitrobacteraceae</taxon>
        <taxon>Afipia</taxon>
    </lineage>
</organism>
<feature type="non-terminal residue" evidence="1">
    <location>
        <position position="30"/>
    </location>
</feature>
<accession>A0A7C9VI63</accession>